<gene>
    <name evidence="2" type="ORF">F0238_15595</name>
</gene>
<dbReference type="Pfam" id="PF03412">
    <property type="entry name" value="Peptidase_C39"/>
    <property type="match status" value="1"/>
</dbReference>
<dbReference type="Gene3D" id="3.90.70.10">
    <property type="entry name" value="Cysteine proteinases"/>
    <property type="match status" value="1"/>
</dbReference>
<protein>
    <submittedName>
        <fullName evidence="2">Peptidase C39</fullName>
    </submittedName>
</protein>
<dbReference type="InterPro" id="IPR005074">
    <property type="entry name" value="Peptidase_C39"/>
</dbReference>
<dbReference type="GO" id="GO:0016020">
    <property type="term" value="C:membrane"/>
    <property type="evidence" value="ECO:0007669"/>
    <property type="project" value="InterPro"/>
</dbReference>
<name>A0AAP7DF77_9VIBR</name>
<dbReference type="Proteomes" id="UP000576645">
    <property type="component" value="Unassembled WGS sequence"/>
</dbReference>
<dbReference type="PROSITE" id="PS51257">
    <property type="entry name" value="PROKAR_LIPOPROTEIN"/>
    <property type="match status" value="1"/>
</dbReference>
<dbReference type="AlphaFoldDB" id="A0AAP7DF77"/>
<dbReference type="GO" id="GO:0006508">
    <property type="term" value="P:proteolysis"/>
    <property type="evidence" value="ECO:0007669"/>
    <property type="project" value="InterPro"/>
</dbReference>
<dbReference type="GO" id="GO:0008233">
    <property type="term" value="F:peptidase activity"/>
    <property type="evidence" value="ECO:0007669"/>
    <property type="project" value="InterPro"/>
</dbReference>
<dbReference type="EMBL" id="VTXP01000008">
    <property type="protein sequence ID" value="NOJ24160.1"/>
    <property type="molecule type" value="Genomic_DNA"/>
</dbReference>
<accession>A0AAP7DF77</accession>
<proteinExistence type="predicted"/>
<comment type="caution">
    <text evidence="2">The sequence shown here is derived from an EMBL/GenBank/DDBJ whole genome shotgun (WGS) entry which is preliminary data.</text>
</comment>
<evidence type="ECO:0000259" key="1">
    <source>
        <dbReference type="PROSITE" id="PS50990"/>
    </source>
</evidence>
<evidence type="ECO:0000313" key="2">
    <source>
        <dbReference type="EMBL" id="NOJ24160.1"/>
    </source>
</evidence>
<organism evidence="2 3">
    <name type="scientific">Vibrio coralliilyticus</name>
    <dbReference type="NCBI Taxonomy" id="190893"/>
    <lineage>
        <taxon>Bacteria</taxon>
        <taxon>Pseudomonadati</taxon>
        <taxon>Pseudomonadota</taxon>
        <taxon>Gammaproteobacteria</taxon>
        <taxon>Vibrionales</taxon>
        <taxon>Vibrionaceae</taxon>
        <taxon>Vibrio</taxon>
    </lineage>
</organism>
<reference evidence="2 3" key="1">
    <citation type="submission" date="2019-09" db="EMBL/GenBank/DDBJ databases">
        <title>Draft genome sequencing and comparative genomics of hatchery-associated Vibrios.</title>
        <authorList>
            <person name="Kehlet-Delgado H."/>
            <person name="Mueller R.S."/>
        </authorList>
    </citation>
    <scope>NUCLEOTIDE SEQUENCE [LARGE SCALE GENOMIC DNA]</scope>
    <source>
        <strain evidence="2 3">09-121-3</strain>
    </source>
</reference>
<feature type="domain" description="Peptidase C39" evidence="1">
    <location>
        <begin position="42"/>
        <end position="164"/>
    </location>
</feature>
<dbReference type="PROSITE" id="PS50990">
    <property type="entry name" value="PEPTIDASE_C39"/>
    <property type="match status" value="1"/>
</dbReference>
<dbReference type="GO" id="GO:0005524">
    <property type="term" value="F:ATP binding"/>
    <property type="evidence" value="ECO:0007669"/>
    <property type="project" value="InterPro"/>
</dbReference>
<sequence length="191" mass="22268">MKIKYDKWLLLAIFLSGCSNVAPRETYFTSYLESRFDGVKRQQLDMSCGLAALSDILTYRYSENITEAQLLERAGVKSSYSFLDLQHLAKSYGKTATPVWIEYNKLKLVHGPAIFYLERKGNNHFVSLLFIDENHIQIKDPAWGVLNYTREQFEEYWLDKETNKGRALIFFNKSLDANKNLINTKIIQYDL</sequence>
<dbReference type="RefSeq" id="WP_095573360.1">
    <property type="nucleotide sequence ID" value="NZ_NRHV01000025.1"/>
</dbReference>
<evidence type="ECO:0000313" key="3">
    <source>
        <dbReference type="Proteomes" id="UP000576645"/>
    </source>
</evidence>